<dbReference type="PANTHER" id="PTHR31549:SF129">
    <property type="entry name" value="DUF4220 DOMAIN-CONTAINING PROTEIN"/>
    <property type="match status" value="1"/>
</dbReference>
<gene>
    <name evidence="1" type="ORF">F0562_017478</name>
</gene>
<dbReference type="EMBL" id="CM018051">
    <property type="protein sequence ID" value="KAA8517195.1"/>
    <property type="molecule type" value="Genomic_DNA"/>
</dbReference>
<organism evidence="1 2">
    <name type="scientific">Nyssa sinensis</name>
    <dbReference type="NCBI Taxonomy" id="561372"/>
    <lineage>
        <taxon>Eukaryota</taxon>
        <taxon>Viridiplantae</taxon>
        <taxon>Streptophyta</taxon>
        <taxon>Embryophyta</taxon>
        <taxon>Tracheophyta</taxon>
        <taxon>Spermatophyta</taxon>
        <taxon>Magnoliopsida</taxon>
        <taxon>eudicotyledons</taxon>
        <taxon>Gunneridae</taxon>
        <taxon>Pentapetalae</taxon>
        <taxon>asterids</taxon>
        <taxon>Cornales</taxon>
        <taxon>Nyssaceae</taxon>
        <taxon>Nyssa</taxon>
    </lineage>
</organism>
<dbReference type="OrthoDB" id="1849062at2759"/>
<dbReference type="PANTHER" id="PTHR31549">
    <property type="entry name" value="PROTEIN, PUTATIVE (DUF247)-RELATED-RELATED"/>
    <property type="match status" value="1"/>
</dbReference>
<reference evidence="1 2" key="1">
    <citation type="submission" date="2019-09" db="EMBL/GenBank/DDBJ databases">
        <title>A chromosome-level genome assembly of the Chinese tupelo Nyssa sinensis.</title>
        <authorList>
            <person name="Yang X."/>
            <person name="Kang M."/>
            <person name="Yang Y."/>
            <person name="Xiong H."/>
            <person name="Wang M."/>
            <person name="Zhang Z."/>
            <person name="Wang Z."/>
            <person name="Wu H."/>
            <person name="Ma T."/>
            <person name="Liu J."/>
            <person name="Xi Z."/>
        </authorList>
    </citation>
    <scope>NUCLEOTIDE SEQUENCE [LARGE SCALE GENOMIC DNA]</scope>
    <source>
        <strain evidence="1">J267</strain>
        <tissue evidence="1">Leaf</tissue>
    </source>
</reference>
<protein>
    <submittedName>
        <fullName evidence="1">Uncharacterized protein</fullName>
    </submittedName>
</protein>
<accession>A0A5J4ZF75</accession>
<dbReference type="AlphaFoldDB" id="A0A5J4ZF75"/>
<name>A0A5J4ZF75_9ASTE</name>
<evidence type="ECO:0000313" key="1">
    <source>
        <dbReference type="EMBL" id="KAA8517195.1"/>
    </source>
</evidence>
<dbReference type="InterPro" id="IPR004158">
    <property type="entry name" value="DUF247_pln"/>
</dbReference>
<dbReference type="Proteomes" id="UP000325577">
    <property type="component" value="Linkage Group LG8"/>
</dbReference>
<dbReference type="Pfam" id="PF03140">
    <property type="entry name" value="DUF247"/>
    <property type="match status" value="1"/>
</dbReference>
<evidence type="ECO:0000313" key="2">
    <source>
        <dbReference type="Proteomes" id="UP000325577"/>
    </source>
</evidence>
<proteinExistence type="predicted"/>
<sequence length="560" mass="64744">MLGKKQLEEWSAVQIAQQYSASTPPALCIEEQDQGFVCIDASKDSRCEPQISLAQEVKESCFNGGALRKSKGNVANEANSSRVVTVGITNESEEVHVVIQDEGSKENSGDSQNNQSPRCQIQRISPLLLRKKENKQCYYPQVASFGPYRHGEEKLKLVEEFKPMVKQWFASDSYMDDSNNKVFEVIKDARSCYVEGSTDAYSDEAFAEMMLLDGCLILCAIDAIVSAEASNMLYHFDLLTLNLLTLDMFLLENQIPFQVLEVLMSLKFGEEKGKEMINAFIVWASSGVISTFLNKQEISEAINEKQPPLHLLDALRTRKLSERDEDHHQHHTLRFPWDKWKKKFFQVIQPLNLTLTNLWDKSDKKSNIKLDEKKLFHSFRSATELKAKGIFVTPTNTDYLNDVKFKSYWFYGQLELPICFIGPDTKSEFLNFMAYELCIKDPNELKFSSYLALMKSLIDHPDDVKELRSKRILYTFGSDKEVVKLFKEIDVYYQNDIFRHLKVRDSIQKHYNSKARTWLAELYFTYFSSPWKTITLLDGIFLLALTVFQTYFSWEALQRM</sequence>
<keyword evidence="2" id="KW-1185">Reference proteome</keyword>